<dbReference type="PANTHER" id="PTHR11085:SF5">
    <property type="entry name" value="NAD-DEPENDENT PROTEIN DEACETYLASE SIRTUIN-3, MITOCHONDRIAL"/>
    <property type="match status" value="1"/>
</dbReference>
<feature type="binding site" evidence="3">
    <location>
        <position position="239"/>
    </location>
    <ligand>
        <name>Zn(2+)</name>
        <dbReference type="ChEBI" id="CHEBI:29105"/>
    </ligand>
</feature>
<reference evidence="6" key="1">
    <citation type="journal article" date="2014" name="Nature">
        <title>Elephant shark genome provides unique insights into gnathostome evolution.</title>
        <authorList>
            <consortium name="International Elephant Shark Genome Sequencing Consortium"/>
            <person name="Venkatesh B."/>
            <person name="Lee A.P."/>
            <person name="Ravi V."/>
            <person name="Maurya A.K."/>
            <person name="Lian M.M."/>
            <person name="Swann J.B."/>
            <person name="Ohta Y."/>
            <person name="Flajnik M.F."/>
            <person name="Sutoh Y."/>
            <person name="Kasahara M."/>
            <person name="Hoon S."/>
            <person name="Gangu V."/>
            <person name="Roy S.W."/>
            <person name="Irimia M."/>
            <person name="Korzh V."/>
            <person name="Kondrychyn I."/>
            <person name="Lim Z.W."/>
            <person name="Tay B.H."/>
            <person name="Tohari S."/>
            <person name="Kong K.W."/>
            <person name="Ho S."/>
            <person name="Lorente-Galdos B."/>
            <person name="Quilez J."/>
            <person name="Marques-Bonet T."/>
            <person name="Raney B.J."/>
            <person name="Ingham P.W."/>
            <person name="Tay A."/>
            <person name="Hillier L.W."/>
            <person name="Minx P."/>
            <person name="Boehm T."/>
            <person name="Wilson R.K."/>
            <person name="Brenner S."/>
            <person name="Warren W.C."/>
        </authorList>
    </citation>
    <scope>NUCLEOTIDE SEQUENCE</scope>
    <source>
        <tissue evidence="6">Liver</tissue>
    </source>
</reference>
<evidence type="ECO:0000259" key="5">
    <source>
        <dbReference type="PROSITE" id="PS50305"/>
    </source>
</evidence>
<dbReference type="GO" id="GO:0017136">
    <property type="term" value="F:histone deacetylase activity, NAD-dependent"/>
    <property type="evidence" value="ECO:0007669"/>
    <property type="project" value="TreeGrafter"/>
</dbReference>
<keyword evidence="2" id="KW-0520">NAD</keyword>
<dbReference type="GO" id="GO:0070403">
    <property type="term" value="F:NAD+ binding"/>
    <property type="evidence" value="ECO:0007669"/>
    <property type="project" value="InterPro"/>
</dbReference>
<evidence type="ECO:0000256" key="3">
    <source>
        <dbReference type="PROSITE-ProRule" id="PRU00236"/>
    </source>
</evidence>
<dbReference type="PROSITE" id="PS50305">
    <property type="entry name" value="SIRTUIN"/>
    <property type="match status" value="1"/>
</dbReference>
<keyword evidence="3" id="KW-0479">Metal-binding</keyword>
<dbReference type="InterPro" id="IPR026590">
    <property type="entry name" value="Ssirtuin_cat_dom"/>
</dbReference>
<feature type="binding site" evidence="3">
    <location>
        <position position="215"/>
    </location>
    <ligand>
        <name>Zn(2+)</name>
        <dbReference type="ChEBI" id="CHEBI:29105"/>
    </ligand>
</feature>
<dbReference type="InterPro" id="IPR050134">
    <property type="entry name" value="NAD-dep_sirtuin_deacylases"/>
</dbReference>
<keyword evidence="3" id="KW-0862">Zinc</keyword>
<feature type="active site" description="Proton acceptor" evidence="3">
    <location>
        <position position="207"/>
    </location>
</feature>
<feature type="domain" description="Deacetylase sirtuin-type" evidence="5">
    <location>
        <begin position="77"/>
        <end position="340"/>
    </location>
</feature>
<feature type="region of interest" description="Disordered" evidence="4">
    <location>
        <begin position="54"/>
        <end position="77"/>
    </location>
</feature>
<evidence type="ECO:0000256" key="2">
    <source>
        <dbReference type="ARBA" id="ARBA00023027"/>
    </source>
</evidence>
<dbReference type="InterPro" id="IPR026591">
    <property type="entry name" value="Sirtuin_cat_small_dom_sf"/>
</dbReference>
<dbReference type="GO" id="GO:0046872">
    <property type="term" value="F:metal ion binding"/>
    <property type="evidence" value="ECO:0007669"/>
    <property type="project" value="UniProtKB-KW"/>
</dbReference>
<dbReference type="AlphaFoldDB" id="V9KQZ1"/>
<accession>V9KQZ1</accession>
<dbReference type="InterPro" id="IPR003000">
    <property type="entry name" value="Sirtuin"/>
</dbReference>
<dbReference type="EMBL" id="JW868227">
    <property type="protein sequence ID" value="AFP00745.1"/>
    <property type="molecule type" value="mRNA"/>
</dbReference>
<sequence>MIRRLSVFAGTQVCRARTEVHGSRVWWTGCWQGLSRFRSNRLQAGGLALCPGASGNGRDQREGSPFGSRGICSGKGSSQRASSLEDVASLVRNKECQRIVVMAGAGISTASGIPDFRSPGSGLYDNLQTYDIPYPEAIFEIDYFHCNPKPFFVLAKELYPGSCWPNFTHYFVRLLHQKGILLRMYTQNIDGLERMAGIPPEKLVEAHGTFATATCTVCLKAYSWEELRDDVMQSKVPQCATCSGVIKPDIVFFGEQLPQKFDLHMLDLPLADLLVIMGTSLEVEPFASLSGMVRGSVPRVLINQDLVGSFVRNPPRGGDVTELGDIVRGVERFAELLGWKQEVNDLLQREHKQLKITYTDVHSSRH</sequence>
<proteinExistence type="evidence at transcript level"/>
<dbReference type="Gene3D" id="3.40.50.1220">
    <property type="entry name" value="TPP-binding domain"/>
    <property type="match status" value="1"/>
</dbReference>
<dbReference type="CDD" id="cd01408">
    <property type="entry name" value="SIRT1"/>
    <property type="match status" value="1"/>
</dbReference>
<dbReference type="InterPro" id="IPR029035">
    <property type="entry name" value="DHS-like_NAD/FAD-binding_dom"/>
</dbReference>
<keyword evidence="1" id="KW-0808">Transferase</keyword>
<feature type="binding site" evidence="3">
    <location>
        <position position="218"/>
    </location>
    <ligand>
        <name>Zn(2+)</name>
        <dbReference type="ChEBI" id="CHEBI:29105"/>
    </ligand>
</feature>
<evidence type="ECO:0000256" key="1">
    <source>
        <dbReference type="ARBA" id="ARBA00022679"/>
    </source>
</evidence>
<name>V9KQZ1_CALMI</name>
<feature type="binding site" evidence="3">
    <location>
        <position position="242"/>
    </location>
    <ligand>
        <name>Zn(2+)</name>
        <dbReference type="ChEBI" id="CHEBI:29105"/>
    </ligand>
</feature>
<protein>
    <submittedName>
        <fullName evidence="6">Sirtuin 3</fullName>
    </submittedName>
</protein>
<organism evidence="6">
    <name type="scientific">Callorhinchus milii</name>
    <name type="common">Ghost shark</name>
    <dbReference type="NCBI Taxonomy" id="7868"/>
    <lineage>
        <taxon>Eukaryota</taxon>
        <taxon>Metazoa</taxon>
        <taxon>Chordata</taxon>
        <taxon>Craniata</taxon>
        <taxon>Vertebrata</taxon>
        <taxon>Chondrichthyes</taxon>
        <taxon>Holocephali</taxon>
        <taxon>Chimaeriformes</taxon>
        <taxon>Callorhinchidae</taxon>
        <taxon>Callorhinchus</taxon>
    </lineage>
</organism>
<evidence type="ECO:0000313" key="6">
    <source>
        <dbReference type="EMBL" id="AFP00745.1"/>
    </source>
</evidence>
<dbReference type="SUPFAM" id="SSF52467">
    <property type="entry name" value="DHS-like NAD/FAD-binding domain"/>
    <property type="match status" value="1"/>
</dbReference>
<dbReference type="Gene3D" id="3.30.1600.10">
    <property type="entry name" value="SIR2/SIRT2 'Small Domain"/>
    <property type="match status" value="1"/>
</dbReference>
<evidence type="ECO:0000256" key="4">
    <source>
        <dbReference type="SAM" id="MobiDB-lite"/>
    </source>
</evidence>
<dbReference type="PANTHER" id="PTHR11085">
    <property type="entry name" value="NAD-DEPENDENT PROTEIN DEACYLASE SIRTUIN-5, MITOCHONDRIAL-RELATED"/>
    <property type="match status" value="1"/>
</dbReference>
<dbReference type="Pfam" id="PF02146">
    <property type="entry name" value="SIR2"/>
    <property type="match status" value="1"/>
</dbReference>
<dbReference type="GO" id="GO:0005634">
    <property type="term" value="C:nucleus"/>
    <property type="evidence" value="ECO:0007669"/>
    <property type="project" value="TreeGrafter"/>
</dbReference>